<feature type="compositionally biased region" description="Acidic residues" evidence="4">
    <location>
        <begin position="1285"/>
        <end position="1297"/>
    </location>
</feature>
<feature type="compositionally biased region" description="Low complexity" evidence="4">
    <location>
        <begin position="709"/>
        <end position="727"/>
    </location>
</feature>
<dbReference type="InterPro" id="IPR055781">
    <property type="entry name" value="DUF7357"/>
</dbReference>
<feature type="compositionally biased region" description="Polar residues" evidence="4">
    <location>
        <begin position="844"/>
        <end position="858"/>
    </location>
</feature>
<feature type="compositionally biased region" description="Low complexity" evidence="4">
    <location>
        <begin position="1127"/>
        <end position="1136"/>
    </location>
</feature>
<feature type="region of interest" description="Disordered" evidence="4">
    <location>
        <begin position="202"/>
        <end position="221"/>
    </location>
</feature>
<feature type="region of interest" description="Disordered" evidence="4">
    <location>
        <begin position="1088"/>
        <end position="1435"/>
    </location>
</feature>
<feature type="domain" description="DUF7357" evidence="5">
    <location>
        <begin position="1"/>
        <end position="143"/>
    </location>
</feature>
<feature type="compositionally biased region" description="Polar residues" evidence="4">
    <location>
        <begin position="431"/>
        <end position="443"/>
    </location>
</feature>
<proteinExistence type="predicted"/>
<feature type="compositionally biased region" description="Basic and acidic residues" evidence="4">
    <location>
        <begin position="1238"/>
        <end position="1262"/>
    </location>
</feature>
<evidence type="ECO:0000256" key="3">
    <source>
        <dbReference type="ARBA" id="ARBA00023242"/>
    </source>
</evidence>
<feature type="compositionally biased region" description="Polar residues" evidence="4">
    <location>
        <begin position="1089"/>
        <end position="1115"/>
    </location>
</feature>
<feature type="compositionally biased region" description="Basic and acidic residues" evidence="4">
    <location>
        <begin position="134"/>
        <end position="160"/>
    </location>
</feature>
<evidence type="ECO:0000313" key="6">
    <source>
        <dbReference type="EMBL" id="ETN42963.1"/>
    </source>
</evidence>
<dbReference type="PANTHER" id="PTHR22970:SF14">
    <property type="entry name" value="AT-RICH INTERACTIVE DOMAIN-CONTAINING PROTEIN 2"/>
    <property type="match status" value="1"/>
</dbReference>
<evidence type="ECO:0000256" key="2">
    <source>
        <dbReference type="ARBA" id="ARBA00023163"/>
    </source>
</evidence>
<feature type="compositionally biased region" description="Polar residues" evidence="4">
    <location>
        <begin position="1019"/>
        <end position="1031"/>
    </location>
</feature>
<keyword evidence="1" id="KW-0805">Transcription regulation</keyword>
<evidence type="ECO:0000256" key="1">
    <source>
        <dbReference type="ARBA" id="ARBA00023015"/>
    </source>
</evidence>
<evidence type="ECO:0000259" key="5">
    <source>
        <dbReference type="Pfam" id="PF24054"/>
    </source>
</evidence>
<feature type="compositionally biased region" description="Acidic residues" evidence="4">
    <location>
        <begin position="174"/>
        <end position="193"/>
    </location>
</feature>
<keyword evidence="3" id="KW-0539">Nucleus</keyword>
<feature type="compositionally biased region" description="Basic and acidic residues" evidence="4">
    <location>
        <begin position="1137"/>
        <end position="1149"/>
    </location>
</feature>
<feature type="compositionally biased region" description="Polar residues" evidence="4">
    <location>
        <begin position="686"/>
        <end position="708"/>
    </location>
</feature>
<feature type="compositionally biased region" description="Acidic residues" evidence="4">
    <location>
        <begin position="329"/>
        <end position="340"/>
    </location>
</feature>
<feature type="compositionally biased region" description="Acidic residues" evidence="4">
    <location>
        <begin position="298"/>
        <end position="311"/>
    </location>
</feature>
<feature type="region of interest" description="Disordered" evidence="4">
    <location>
        <begin position="751"/>
        <end position="798"/>
    </location>
</feature>
<accession>W2S4J2</accession>
<keyword evidence="7" id="KW-1185">Reference proteome</keyword>
<evidence type="ECO:0000256" key="4">
    <source>
        <dbReference type="SAM" id="MobiDB-lite"/>
    </source>
</evidence>
<feature type="region of interest" description="Disordered" evidence="4">
    <location>
        <begin position="133"/>
        <end position="197"/>
    </location>
</feature>
<dbReference type="eggNOG" id="ENOG502SF1H">
    <property type="taxonomic scope" value="Eukaryota"/>
</dbReference>
<organism evidence="6 7">
    <name type="scientific">Cyphellophora europaea (strain CBS 101466)</name>
    <name type="common">Phialophora europaea</name>
    <dbReference type="NCBI Taxonomy" id="1220924"/>
    <lineage>
        <taxon>Eukaryota</taxon>
        <taxon>Fungi</taxon>
        <taxon>Dikarya</taxon>
        <taxon>Ascomycota</taxon>
        <taxon>Pezizomycotina</taxon>
        <taxon>Eurotiomycetes</taxon>
        <taxon>Chaetothyriomycetidae</taxon>
        <taxon>Chaetothyriales</taxon>
        <taxon>Cyphellophoraceae</taxon>
        <taxon>Cyphellophora</taxon>
    </lineage>
</organism>
<feature type="compositionally biased region" description="Basic residues" evidence="4">
    <location>
        <begin position="473"/>
        <end position="489"/>
    </location>
</feature>
<dbReference type="VEuPathDB" id="FungiDB:HMPREF1541_02121"/>
<feature type="compositionally biased region" description="Basic residues" evidence="4">
    <location>
        <begin position="1307"/>
        <end position="1323"/>
    </location>
</feature>
<feature type="region of interest" description="Disordered" evidence="4">
    <location>
        <begin position="245"/>
        <end position="505"/>
    </location>
</feature>
<dbReference type="InParanoid" id="W2S4J2"/>
<feature type="compositionally biased region" description="Low complexity" evidence="4">
    <location>
        <begin position="373"/>
        <end position="416"/>
    </location>
</feature>
<dbReference type="EMBL" id="KB822718">
    <property type="protein sequence ID" value="ETN42963.1"/>
    <property type="molecule type" value="Genomic_DNA"/>
</dbReference>
<feature type="region of interest" description="Disordered" evidence="4">
    <location>
        <begin position="668"/>
        <end position="737"/>
    </location>
</feature>
<name>W2S4J2_CYPE1</name>
<feature type="compositionally biased region" description="Acidic residues" evidence="4">
    <location>
        <begin position="203"/>
        <end position="221"/>
    </location>
</feature>
<gene>
    <name evidence="6" type="ORF">HMPREF1541_02121</name>
</gene>
<feature type="compositionally biased region" description="Polar residues" evidence="4">
    <location>
        <begin position="1186"/>
        <end position="1198"/>
    </location>
</feature>
<sequence>MRLQVSIHRHMLPDVNIIFATGTGPASHTTSNSATIFNLLEDLNNLVPLESPEKWGLEDYVVEVAARSEQQSAYECLHYLPISSVLREDDEVIVRPLLSDDLRAWRRGGRMQITEDGRHLIDGVVFSKPWVRQGRPDFDIPPRKRQKTLEDDQNSEKENVEPQELGFPALMAPQDDEDDDDDEDYISENDADEQAVVTHGVFEDADASEDEDDGDDVDLGSEEMQLLLEDAEKLDDAEDAEDLLETRLNTRSKLGKRKRHHADDEDEIQGSQEPVFEGFTSPVRTRVLQDVSNKFVGSDDDEEASDSDSMMEEISTTQAKKKAANQVGSDEDETPDDEDYSNQSSSSVSVADETEGEAAKGKSLKKMAQGKPSQASYEDASSDESSQSDDASSSSDSSDTESNSDSSSGSSSDSESITSPVSEAESERSQNPEARGQVTTPQHGPTIASKAASSGRSATEKRSKTVETPPGKGSHRTHHNNNRVKRRKRLEALKRSGELPQDANFADLDEYDGSYRDEDSTLIEAGENLEAARRKALAQFQTANDHQAKLDDTIATSVEVPEEDEQRSPIVPETQEGRDRGHELDAIHLPQIPAELTEQMLQLEDPERARLWLRSCFAESPESSVSQNAMYVAYYACFGKHGALLGSEFLPCILEVFSGATVEDPFDPYTSIKGISPRDTVDDLQDSSFTDKQPQQASTINQTLSETVAATSSKSATSKSDGAASASVEPSPKRAQLDVSASRRLIFGALGSRNPKTPAQEKAVREKLSGNVRKPLQKPDSATVIVQPTTEDDSDDGSWKRKLLITAVECEKEGVVYPPPPFPFVQHWHKNGKASRQPVESDRPSTPSRGASSSNSNLEEVKPVGPEAQEAESVVSNVESRTVSFEKDEQDAMPIPSDFGALVDLDRSHLLPGTIIGFKQLEIDMGSFTPHESTYKVAKVDRVEDDTIAMVLATKYRIQTAGSEDDSAEGEKTYNNFVIREDGEEDDGFRELDYSAFIEPKLIEASRVQVPASAAGKGDNSTAEAPQTQEDTFAVSESVPKAADPTAPVSRVSSQVEIDTPRRAEISAVIKDAGFNSSVQKLKLDPALDSQTRTSSQQVFNSDQPSQWPAHQDQSAAEIAETSGILPEPRSSSPFFPREEETNIRERAGKSQLTSQAPPATSSPPLSPRLTVEYPDIHMDLDSDLPEQNVSRNSSSHQDAQRLSPPPGADTTILASEQRRQIETIIENSADIMGSDLPKPETEDVDDGKVISDHDSDGEPLPKKNTLFSRLGLGLDGNESSYHESDDEDSSDSEDDIPSLRDLTSSQKRKIMTRASRTTKAKSTRSSSPRAKEQRNLRSASAAKHRTGVDHDEKMDEPLLPQIKVSASQREAENGSFSQIPAGTQVVDLTQSSDPVSPGNSDGELELRASKNRTKRNGITSRGRNTRSVTTGTSSLDIGLGQRRFLTTKKTRNYV</sequence>
<dbReference type="RefSeq" id="XP_008714699.1">
    <property type="nucleotide sequence ID" value="XM_008716477.1"/>
</dbReference>
<dbReference type="OrthoDB" id="3365616at2759"/>
<dbReference type="STRING" id="1220924.W2S4J2"/>
<feature type="region of interest" description="Disordered" evidence="4">
    <location>
        <begin position="1013"/>
        <end position="1058"/>
    </location>
</feature>
<protein>
    <recommendedName>
        <fullName evidence="5">DUF7357 domain-containing protein</fullName>
    </recommendedName>
</protein>
<dbReference type="Pfam" id="PF24054">
    <property type="entry name" value="DUF7357"/>
    <property type="match status" value="1"/>
</dbReference>
<reference evidence="6 7" key="1">
    <citation type="submission" date="2013-03" db="EMBL/GenBank/DDBJ databases">
        <title>The Genome Sequence of Phialophora europaea CBS 101466.</title>
        <authorList>
            <consortium name="The Broad Institute Genomics Platform"/>
            <person name="Cuomo C."/>
            <person name="de Hoog S."/>
            <person name="Gorbushina A."/>
            <person name="Walker B."/>
            <person name="Young S.K."/>
            <person name="Zeng Q."/>
            <person name="Gargeya S."/>
            <person name="Fitzgerald M."/>
            <person name="Haas B."/>
            <person name="Abouelleil A."/>
            <person name="Allen A.W."/>
            <person name="Alvarado L."/>
            <person name="Arachchi H.M."/>
            <person name="Berlin A.M."/>
            <person name="Chapman S.B."/>
            <person name="Gainer-Dewar J."/>
            <person name="Goldberg J."/>
            <person name="Griggs A."/>
            <person name="Gujja S."/>
            <person name="Hansen M."/>
            <person name="Howarth C."/>
            <person name="Imamovic A."/>
            <person name="Ireland A."/>
            <person name="Larimer J."/>
            <person name="McCowan C."/>
            <person name="Murphy C."/>
            <person name="Pearson M."/>
            <person name="Poon T.W."/>
            <person name="Priest M."/>
            <person name="Roberts A."/>
            <person name="Saif S."/>
            <person name="Shea T."/>
            <person name="Sisk P."/>
            <person name="Sykes S."/>
            <person name="Wortman J."/>
            <person name="Nusbaum C."/>
            <person name="Birren B."/>
        </authorList>
    </citation>
    <scope>NUCLEOTIDE SEQUENCE [LARGE SCALE GENOMIC DNA]</scope>
    <source>
        <strain evidence="6 7">CBS 101466</strain>
    </source>
</reference>
<evidence type="ECO:0000313" key="7">
    <source>
        <dbReference type="Proteomes" id="UP000030752"/>
    </source>
</evidence>
<feature type="compositionally biased region" description="Polar residues" evidence="4">
    <location>
        <begin position="1417"/>
        <end position="1435"/>
    </location>
</feature>
<dbReference type="InterPro" id="IPR052406">
    <property type="entry name" value="Chromatin_Remodeling_Comp"/>
</dbReference>
<dbReference type="PANTHER" id="PTHR22970">
    <property type="entry name" value="AT-RICH INTERACTIVE DOMAIN-CONTAINING PROTEIN 2"/>
    <property type="match status" value="1"/>
</dbReference>
<dbReference type="GO" id="GO:0016586">
    <property type="term" value="C:RSC-type complex"/>
    <property type="evidence" value="ECO:0007669"/>
    <property type="project" value="TreeGrafter"/>
</dbReference>
<feature type="compositionally biased region" description="Polar residues" evidence="4">
    <location>
        <begin position="1365"/>
        <end position="1400"/>
    </location>
</feature>
<feature type="compositionally biased region" description="Basic and acidic residues" evidence="4">
    <location>
        <begin position="1347"/>
        <end position="1357"/>
    </location>
</feature>
<dbReference type="Proteomes" id="UP000030752">
    <property type="component" value="Unassembled WGS sequence"/>
</dbReference>
<dbReference type="HOGENOM" id="CLU_251167_0_0_1"/>
<keyword evidence="2" id="KW-0804">Transcription</keyword>
<feature type="region of interest" description="Disordered" evidence="4">
    <location>
        <begin position="827"/>
        <end position="877"/>
    </location>
</feature>
<dbReference type="GeneID" id="19969460"/>